<feature type="active site" description="Charge relay system" evidence="1">
    <location>
        <position position="227"/>
    </location>
</feature>
<dbReference type="Pfam" id="PF12146">
    <property type="entry name" value="Hydrolase_4"/>
    <property type="match status" value="1"/>
</dbReference>
<evidence type="ECO:0000259" key="2">
    <source>
        <dbReference type="Pfam" id="PF12146"/>
    </source>
</evidence>
<feature type="active site" description="Charge relay system" evidence="1">
    <location>
        <position position="197"/>
    </location>
</feature>
<proteinExistence type="predicted"/>
<dbReference type="PIRSF" id="PIRSF017388">
    <property type="entry name" value="Esterase_lipase"/>
    <property type="match status" value="1"/>
</dbReference>
<name>A0A3N4H2E4_9LACT</name>
<gene>
    <name evidence="3" type="ORF">EF384_00780</name>
</gene>
<dbReference type="InterPro" id="IPR012354">
    <property type="entry name" value="Esterase_lipase"/>
</dbReference>
<evidence type="ECO:0000313" key="3">
    <source>
        <dbReference type="EMBL" id="RPA64980.1"/>
    </source>
</evidence>
<keyword evidence="3" id="KW-0378">Hydrolase</keyword>
<dbReference type="InterPro" id="IPR051044">
    <property type="entry name" value="MAG_DAG_Lipase"/>
</dbReference>
<protein>
    <submittedName>
        <fullName evidence="3">Alpha/beta fold hydrolase</fullName>
    </submittedName>
</protein>
<dbReference type="GO" id="GO:0052689">
    <property type="term" value="F:carboxylic ester hydrolase activity"/>
    <property type="evidence" value="ECO:0007669"/>
    <property type="project" value="InterPro"/>
</dbReference>
<dbReference type="SUPFAM" id="SSF53474">
    <property type="entry name" value="alpha/beta-Hydrolases"/>
    <property type="match status" value="1"/>
</dbReference>
<dbReference type="Proteomes" id="UP000273977">
    <property type="component" value="Unassembled WGS sequence"/>
</dbReference>
<dbReference type="OrthoDB" id="9800213at2"/>
<dbReference type="AlphaFoldDB" id="A0A3N4H2E4"/>
<evidence type="ECO:0000313" key="4">
    <source>
        <dbReference type="Proteomes" id="UP000273977"/>
    </source>
</evidence>
<dbReference type="PANTHER" id="PTHR11614">
    <property type="entry name" value="PHOSPHOLIPASE-RELATED"/>
    <property type="match status" value="1"/>
</dbReference>
<sequence length="252" mass="27734">MQTKLPEPFFFEGNEKAIILFHAFTGTSNDVRMLGRRLNREGYTVYAPQLTGHATEDVFNLVAPGNPQTWLTDGQKAYDELKKRGYQKIAAFGLSLGGTIATSVLLNNDVIGGGVFNTPIVTNQPITESNVPGSFMLFADQMLKRNGLNDNEIQAQKPQLQTQLTDTLQGIAAINASLRNRINEIQVPFYIAASGQDELVDPTAGEQFADAITTAPVDLNVFPSATHVITVGKYHHEFETTVIDYLTTLNWE</sequence>
<organism evidence="3 4">
    <name type="scientific">Aerococcus agrisoli</name>
    <dbReference type="NCBI Taxonomy" id="2487350"/>
    <lineage>
        <taxon>Bacteria</taxon>
        <taxon>Bacillati</taxon>
        <taxon>Bacillota</taxon>
        <taxon>Bacilli</taxon>
        <taxon>Lactobacillales</taxon>
        <taxon>Aerococcaceae</taxon>
        <taxon>Aerococcus</taxon>
    </lineage>
</organism>
<reference evidence="3 4" key="1">
    <citation type="submission" date="2018-11" db="EMBL/GenBank/DDBJ databases">
        <title>Aerococcus sp. SJQ22, whole genome shotgun sequence.</title>
        <authorList>
            <person name="Sun L."/>
            <person name="Gao X."/>
            <person name="Chen W."/>
            <person name="Huang K."/>
        </authorList>
    </citation>
    <scope>NUCLEOTIDE SEQUENCE [LARGE SCALE GENOMIC DNA]</scope>
    <source>
        <strain evidence="3 4">SJQ22</strain>
    </source>
</reference>
<evidence type="ECO:0000256" key="1">
    <source>
        <dbReference type="PIRSR" id="PIRSR017388-1"/>
    </source>
</evidence>
<accession>A0A3N4H2E4</accession>
<dbReference type="EMBL" id="RKMG01000002">
    <property type="protein sequence ID" value="RPA64980.1"/>
    <property type="molecule type" value="Genomic_DNA"/>
</dbReference>
<keyword evidence="4" id="KW-1185">Reference proteome</keyword>
<dbReference type="RefSeq" id="WP_123779087.1">
    <property type="nucleotide sequence ID" value="NZ_RKMG01000002.1"/>
</dbReference>
<feature type="domain" description="Serine aminopeptidase S33" evidence="2">
    <location>
        <begin position="15"/>
        <end position="229"/>
    </location>
</feature>
<dbReference type="InterPro" id="IPR022742">
    <property type="entry name" value="Hydrolase_4"/>
</dbReference>
<feature type="active site" description="Nucleophile" evidence="1">
    <location>
        <position position="95"/>
    </location>
</feature>
<dbReference type="Gene3D" id="3.40.50.1820">
    <property type="entry name" value="alpha/beta hydrolase"/>
    <property type="match status" value="1"/>
</dbReference>
<dbReference type="InterPro" id="IPR029058">
    <property type="entry name" value="AB_hydrolase_fold"/>
</dbReference>
<comment type="caution">
    <text evidence="3">The sequence shown here is derived from an EMBL/GenBank/DDBJ whole genome shotgun (WGS) entry which is preliminary data.</text>
</comment>